<dbReference type="EMBL" id="CAKOAT010208487">
    <property type="protein sequence ID" value="CAH8355425.1"/>
    <property type="molecule type" value="Genomic_DNA"/>
</dbReference>
<dbReference type="SMART" id="SM00256">
    <property type="entry name" value="FBOX"/>
    <property type="match status" value="1"/>
</dbReference>
<dbReference type="Pfam" id="PF00646">
    <property type="entry name" value="F-box"/>
    <property type="match status" value="1"/>
</dbReference>
<sequence length="274" mass="32001">MRVFKKKILSRNHQPWKNKKRRRQERSKDDDKSQPNHLPLDLALDIVSRLPAKSIMRYQCVSKLWSSFITLPSFTNSFTSRSTSRSPTLLITFASGSEKYVFSFPQDQVPDRSTCSPFYSYQITNTDWKYPRSESIRGLILSPDFKIWNPTLNRFLSLPRPDKSSSSRDGWGSCLDAHGHKWTRELFVLHLPYESVQKFSIHFWGTTDAGEFVFAPSDFYETFYALYLDPKRNSTRKVFLERNMGDLRRRCGLDSINGKSTLQVFPNHIESLFS</sequence>
<feature type="compositionally biased region" description="Basic residues" evidence="1">
    <location>
        <begin position="14"/>
        <end position="25"/>
    </location>
</feature>
<evidence type="ECO:0000313" key="4">
    <source>
        <dbReference type="Proteomes" id="UP001642260"/>
    </source>
</evidence>
<keyword evidence="4" id="KW-1185">Reference proteome</keyword>
<dbReference type="Pfam" id="PF08268">
    <property type="entry name" value="FBA_3"/>
    <property type="match status" value="2"/>
</dbReference>
<name>A0ABC8K940_ERUVS</name>
<evidence type="ECO:0000256" key="1">
    <source>
        <dbReference type="SAM" id="MobiDB-lite"/>
    </source>
</evidence>
<dbReference type="PANTHER" id="PTHR31111:SF85">
    <property type="entry name" value="F-BOX DOMAIN-CONTAINING PROTEIN"/>
    <property type="match status" value="1"/>
</dbReference>
<dbReference type="PANTHER" id="PTHR31111">
    <property type="entry name" value="BNAA05G37150D PROTEIN-RELATED"/>
    <property type="match status" value="1"/>
</dbReference>
<dbReference type="SUPFAM" id="SSF81383">
    <property type="entry name" value="F-box domain"/>
    <property type="match status" value="1"/>
</dbReference>
<feature type="region of interest" description="Disordered" evidence="1">
    <location>
        <begin position="14"/>
        <end position="36"/>
    </location>
</feature>
<protein>
    <recommendedName>
        <fullName evidence="2">F-box domain-containing protein</fullName>
    </recommendedName>
</protein>
<organism evidence="3 4">
    <name type="scientific">Eruca vesicaria subsp. sativa</name>
    <name type="common">Garden rocket</name>
    <name type="synonym">Eruca sativa</name>
    <dbReference type="NCBI Taxonomy" id="29727"/>
    <lineage>
        <taxon>Eukaryota</taxon>
        <taxon>Viridiplantae</taxon>
        <taxon>Streptophyta</taxon>
        <taxon>Embryophyta</taxon>
        <taxon>Tracheophyta</taxon>
        <taxon>Spermatophyta</taxon>
        <taxon>Magnoliopsida</taxon>
        <taxon>eudicotyledons</taxon>
        <taxon>Gunneridae</taxon>
        <taxon>Pentapetalae</taxon>
        <taxon>rosids</taxon>
        <taxon>malvids</taxon>
        <taxon>Brassicales</taxon>
        <taxon>Brassicaceae</taxon>
        <taxon>Brassiceae</taxon>
        <taxon>Eruca</taxon>
    </lineage>
</organism>
<gene>
    <name evidence="3" type="ORF">ERUC_LOCUS21180</name>
</gene>
<evidence type="ECO:0000259" key="2">
    <source>
        <dbReference type="SMART" id="SM00256"/>
    </source>
</evidence>
<feature type="domain" description="F-box" evidence="2">
    <location>
        <begin position="38"/>
        <end position="78"/>
    </location>
</feature>
<dbReference type="InterPro" id="IPR036047">
    <property type="entry name" value="F-box-like_dom_sf"/>
</dbReference>
<reference evidence="3 4" key="1">
    <citation type="submission" date="2022-03" db="EMBL/GenBank/DDBJ databases">
        <authorList>
            <person name="Macdonald S."/>
            <person name="Ahmed S."/>
            <person name="Newling K."/>
        </authorList>
    </citation>
    <scope>NUCLEOTIDE SEQUENCE [LARGE SCALE GENOMIC DNA]</scope>
</reference>
<evidence type="ECO:0000313" key="3">
    <source>
        <dbReference type="EMBL" id="CAH8355425.1"/>
    </source>
</evidence>
<dbReference type="Proteomes" id="UP001642260">
    <property type="component" value="Unassembled WGS sequence"/>
</dbReference>
<dbReference type="InterPro" id="IPR001810">
    <property type="entry name" value="F-box_dom"/>
</dbReference>
<dbReference type="InterPro" id="IPR013187">
    <property type="entry name" value="F-box-assoc_dom_typ3"/>
</dbReference>
<dbReference type="AlphaFoldDB" id="A0ABC8K940"/>
<proteinExistence type="predicted"/>
<comment type="caution">
    <text evidence="3">The sequence shown here is derived from an EMBL/GenBank/DDBJ whole genome shotgun (WGS) entry which is preliminary data.</text>
</comment>
<accession>A0ABC8K940</accession>
<dbReference type="Gene3D" id="1.20.1280.50">
    <property type="match status" value="1"/>
</dbReference>